<dbReference type="Pfam" id="PF23024">
    <property type="entry name" value="AMP-dom_DIP2-like"/>
    <property type="match status" value="1"/>
</dbReference>
<dbReference type="FunFam" id="3.40.50.980:FF:000002">
    <property type="entry name" value="Enterobactin synthetase component F"/>
    <property type="match status" value="2"/>
</dbReference>
<evidence type="ECO:0000313" key="10">
    <source>
        <dbReference type="Proteomes" id="UP000023541"/>
    </source>
</evidence>
<dbReference type="Gene3D" id="3.30.559.10">
    <property type="entry name" value="Chloramphenicol acetyltransferase-like domain"/>
    <property type="match status" value="6"/>
</dbReference>
<dbReference type="Gene3D" id="2.30.38.10">
    <property type="entry name" value="Luciferase, Domain 3"/>
    <property type="match status" value="6"/>
</dbReference>
<feature type="domain" description="Carrier" evidence="8">
    <location>
        <begin position="3830"/>
        <end position="3905"/>
    </location>
</feature>
<dbReference type="Gene3D" id="3.40.50.12780">
    <property type="entry name" value="N-terminal domain of ligase-like"/>
    <property type="match status" value="1"/>
</dbReference>
<dbReference type="RefSeq" id="WP_034240913.1">
    <property type="nucleotide sequence ID" value="NZ_AQRA01000003.1"/>
</dbReference>
<dbReference type="PANTHER" id="PTHR45527:SF1">
    <property type="entry name" value="FATTY ACID SYNTHASE"/>
    <property type="match status" value="1"/>
</dbReference>
<feature type="domain" description="Carrier" evidence="8">
    <location>
        <begin position="1717"/>
        <end position="1792"/>
    </location>
</feature>
<comment type="caution">
    <text evidence="9">The sequence shown here is derived from an EMBL/GenBank/DDBJ whole genome shotgun (WGS) entry which is preliminary data.</text>
</comment>
<dbReference type="STRING" id="1317122.ATO12_11855"/>
<keyword evidence="5" id="KW-0436">Ligase</keyword>
<dbReference type="FunFam" id="3.30.559.30:FF:000001">
    <property type="entry name" value="Non-ribosomal peptide synthetase"/>
    <property type="match status" value="1"/>
</dbReference>
<dbReference type="FunFam" id="3.40.50.12780:FF:000013">
    <property type="entry name" value="Long-chain-fatty-acid--AMP ligase FadD32"/>
    <property type="match status" value="1"/>
</dbReference>
<dbReference type="CDD" id="cd05931">
    <property type="entry name" value="FAAL"/>
    <property type="match status" value="1"/>
</dbReference>
<dbReference type="SUPFAM" id="SSF52777">
    <property type="entry name" value="CoA-dependent acyltransferases"/>
    <property type="match status" value="12"/>
</dbReference>
<evidence type="ECO:0000259" key="8">
    <source>
        <dbReference type="PROSITE" id="PS50075"/>
    </source>
</evidence>
<evidence type="ECO:0000256" key="4">
    <source>
        <dbReference type="ARBA" id="ARBA00022553"/>
    </source>
</evidence>
<dbReference type="Pfam" id="PF00501">
    <property type="entry name" value="AMP-binding"/>
    <property type="match status" value="7"/>
</dbReference>
<dbReference type="InterPro" id="IPR000873">
    <property type="entry name" value="AMP-dep_synth/lig_dom"/>
</dbReference>
<proteinExistence type="inferred from homology"/>
<evidence type="ECO:0000256" key="1">
    <source>
        <dbReference type="ARBA" id="ARBA00001957"/>
    </source>
</evidence>
<dbReference type="Pfam" id="PF00550">
    <property type="entry name" value="PP-binding"/>
    <property type="match status" value="7"/>
</dbReference>
<dbReference type="PROSITE" id="PS50075">
    <property type="entry name" value="CARRIER"/>
    <property type="match status" value="7"/>
</dbReference>
<dbReference type="InterPro" id="IPR010071">
    <property type="entry name" value="AA_adenyl_dom"/>
</dbReference>
<dbReference type="InterPro" id="IPR045851">
    <property type="entry name" value="AMP-bd_C_sf"/>
</dbReference>
<keyword evidence="3" id="KW-0596">Phosphopantetheine</keyword>
<dbReference type="Gene3D" id="3.40.50.980">
    <property type="match status" value="12"/>
</dbReference>
<dbReference type="eggNOG" id="COG1020">
    <property type="taxonomic scope" value="Bacteria"/>
</dbReference>
<dbReference type="FunFam" id="3.40.50.12780:FF:000012">
    <property type="entry name" value="Non-ribosomal peptide synthetase"/>
    <property type="match status" value="3"/>
</dbReference>
<dbReference type="FunFam" id="1.10.1200.10:FF:000005">
    <property type="entry name" value="Nonribosomal peptide synthetase 1"/>
    <property type="match status" value="5"/>
</dbReference>
<dbReference type="FunFam" id="2.30.38.10:FF:000001">
    <property type="entry name" value="Non-ribosomal peptide synthetase PvdI"/>
    <property type="match status" value="3"/>
</dbReference>
<dbReference type="GO" id="GO:0005737">
    <property type="term" value="C:cytoplasm"/>
    <property type="evidence" value="ECO:0007669"/>
    <property type="project" value="TreeGrafter"/>
</dbReference>
<dbReference type="SUPFAM" id="SSF47336">
    <property type="entry name" value="ACP-like"/>
    <property type="match status" value="7"/>
</dbReference>
<feature type="domain" description="Carrier" evidence="8">
    <location>
        <begin position="613"/>
        <end position="694"/>
    </location>
</feature>
<comment type="cofactor">
    <cofactor evidence="1">
        <name>pantetheine 4'-phosphate</name>
        <dbReference type="ChEBI" id="CHEBI:47942"/>
    </cofactor>
</comment>
<dbReference type="SUPFAM" id="SSF56801">
    <property type="entry name" value="Acetyl-CoA synthetase-like"/>
    <property type="match status" value="7"/>
</dbReference>
<dbReference type="GO" id="GO:0031177">
    <property type="term" value="F:phosphopantetheine binding"/>
    <property type="evidence" value="ECO:0007669"/>
    <property type="project" value="InterPro"/>
</dbReference>
<dbReference type="EMBL" id="AQRA01000003">
    <property type="protein sequence ID" value="EZH74456.1"/>
    <property type="molecule type" value="Genomic_DNA"/>
</dbReference>
<dbReference type="OrthoDB" id="9765680at2"/>
<dbReference type="FunFam" id="3.30.300.30:FF:000010">
    <property type="entry name" value="Enterobactin synthetase component F"/>
    <property type="match status" value="4"/>
</dbReference>
<dbReference type="Pfam" id="PF00668">
    <property type="entry name" value="Condensation"/>
    <property type="match status" value="6"/>
</dbReference>
<dbReference type="GO" id="GO:0044550">
    <property type="term" value="P:secondary metabolite biosynthetic process"/>
    <property type="evidence" value="ECO:0007669"/>
    <property type="project" value="UniProtKB-ARBA"/>
</dbReference>
<keyword evidence="7" id="KW-0443">Lipid metabolism</keyword>
<dbReference type="CDD" id="cd17643">
    <property type="entry name" value="A_NRPS_Cytc1-like"/>
    <property type="match status" value="1"/>
</dbReference>
<dbReference type="PROSITE" id="PS00012">
    <property type="entry name" value="PHOSPHOPANTETHEINE"/>
    <property type="match status" value="7"/>
</dbReference>
<dbReference type="GO" id="GO:0016874">
    <property type="term" value="F:ligase activity"/>
    <property type="evidence" value="ECO:0007669"/>
    <property type="project" value="UniProtKB-KW"/>
</dbReference>
<organism evidence="9 10">
    <name type="scientific">Aquimarina atlantica</name>
    <dbReference type="NCBI Taxonomy" id="1317122"/>
    <lineage>
        <taxon>Bacteria</taxon>
        <taxon>Pseudomonadati</taxon>
        <taxon>Bacteroidota</taxon>
        <taxon>Flavobacteriia</taxon>
        <taxon>Flavobacteriales</taxon>
        <taxon>Flavobacteriaceae</taxon>
        <taxon>Aquimarina</taxon>
    </lineage>
</organism>
<dbReference type="GO" id="GO:0071766">
    <property type="term" value="P:Actinobacterium-type cell wall biogenesis"/>
    <property type="evidence" value="ECO:0007669"/>
    <property type="project" value="UniProtKB-ARBA"/>
</dbReference>
<dbReference type="PANTHER" id="PTHR45527">
    <property type="entry name" value="NONRIBOSOMAL PEPTIDE SYNTHETASE"/>
    <property type="match status" value="1"/>
</dbReference>
<dbReference type="InterPro" id="IPR009081">
    <property type="entry name" value="PP-bd_ACP"/>
</dbReference>
<dbReference type="GO" id="GO:0006631">
    <property type="term" value="P:fatty acid metabolic process"/>
    <property type="evidence" value="ECO:0007669"/>
    <property type="project" value="UniProtKB-KW"/>
</dbReference>
<dbReference type="NCBIfam" id="NF003417">
    <property type="entry name" value="PRK04813.1"/>
    <property type="match status" value="8"/>
</dbReference>
<sequence>MLSKSLLIEKGNVNNQTIIDLFKTHVKTKENKVVYRFLENGEEETDVRTFGQLHSNAMTIASRILTLVSPGERVLLLYPSGLNFTDAFFGCLMAGVIAVPAFPPTGKRRIGRLENIATDCDIKLILTEEKVHAKCKSWFEHEIFSEVLWSVTDEPHVAHKPVELPSVDSEDVAFLQYTSGSTGNPKGVMVSHKNIMHNTELIRQCLNLKKDFIGVSWLPIYHDMGLIGNILEAVAMGIEMIILPPQAFIQKPIRWFQVISKYKANYSGGPNFAFDLCINQIKDDDLDSIDLSSLSTMYNGAEPIRAQTIKDFLVAFEKTGITKEAICPCYGMAETTLAVTFSRLDKETSFLELDINEFEKGKISSGSQQKSSSNEVKVLVGNGPILQDMRIAIVNPNTKRNCSEEEIGEIWVKGPSVAIGYWGKPDLSEEIFQAEILDEKGQPLEENCQYLRTGDMGFMNNNELYVSGRLKEMMIINGVNHYPQDIEKTVQESHTDLQVNAGAAFSIAIGSENKLVIAQEIKRTSLRSYDFDSIRKTITKSILETHDLSVFAIVLLTPGGVSKTTSGKIQRLVIKKAYESNALEKVKETWIVSGSKRGIKKDKSNSIVSENLEDKKTLDPKIINRIMMILGEETEFPLYQIQPNTSFFELGISSIQSIRIAGKISEYFEIDVPSSLLLEYPSIEECADFLSTELENAKNKNQAKDTIVKIKDELIKIPLTYAQESLWLIDQTYGSVDYHLHRAINLSDFPDISCIEEALQILVVRHEAFRSVVKIDENGALYQEVLEDFSFRVTHQILEKHQNLEQEIEANTNIPFDLSSDLKIRVTLFETEKKEYVLLFVLHHIAADGLSEPIFFSEFVSCYTNLLKGQHPNLEKSTVRYIDYAAWQRNPHQEKVLEEKLDYWITQLQGIVQINVPYDFSVVGQHDKKGEKISLVLGKELKNNLLQFSKSEGVTLYMTMLAAFKVLLYKYSGQSDICIGTPIANRTQTEVFNLVGMFVNTLALRSDLGGNPDFREFLLEVKNTTLSAYSHQSVPFEKIVERLSPNRELGKNPLFQIMFDFQDHFDLDGFQLGEITLSEHLIKHTISQFDFTLEVRDIPEALNLSIEYSTSLFKESTVRRLLSHYEELLKSIVNNVSSPIDSLSMLPKQEEELILGRRVTPAGLSFNPGAVDLGNESPINVRFESIVATDPGAVALIHNEKIWSYSDLNSYSNQIAHSLLSLDLSPSSIVGVYMDRSVEFVGCLLGIFKSGHVYTPLDTNNPPSRIGSMLSDNPFSVLITTSSLLSELGDLKDIIVLVIDELPDDSIEDKVVYDSNMIAGKPKDNPENRNLMDSWAYILYTSGSTGAPKGAITRHDGAMNHILAEYAVMDLADGFRFLQSAGIGSDISVWQILGPLLKGGVSVIVDKYELLEYGKLLDTLIRRRVTLIEFVPTYMWGLLSYIKEQEEAVILKDLSSIMLVGESIPVAMVNELKRLYPEVRLWNAYGPCEASDDVIQYEIKDFLEETQVRVPIGRVIPNMNTVILDKSGGLCPIGVIGEIGVSGVGVGAGYLGLPDRTSESFIENPFKDLLGDVLYKTGDLGRWLEDGNIEFIGREDHQVKIRGHRVELEDIASALRKDAYVEDCHVLVHRTGGQDLVICFVVLSSQGLLYASDSSITEVFHLLCKDELPSYMHPSHYHIVDEFPSNLSDKVDGKALLDIFLSDFDDGVSLSQHVYEAPRNEIEEHLVDIWQELLHIDKIGVYDNFFELGGHSLLATQLVSMIRKQLNIEVAIKDIFIHARLSDLAVHISEQTSGVLLPAITPQERSEHIPLSYSQERLWFLDELEGSIAYHMPVVLSLEGALDIDVLEQSFRGIISRHEVLRTMINSEEGVGYQEVISADNWRLEKGIIEDKKYIDETIAAFIKIPFNLSKDYKFRACVYDLGTDGYLLAGVLHHIASDGWSEGVFVNEFKELYSAFYKGNTPILPELPLQYSDYAIWQRNHIKGEVLENELSYWDQKLQGVTPLSLPTDYARPSVQSTEGATIDFQLNEELGNALETLCQQEGVTLFMMLLSAFKVLLHKYSNQEDICVGSPIANRTQSELEGIIGFFVNTLALRTDVSGNPNFKELLHKVKETTLEGYDHQLAPFEKVVDRVVDTRDMSITPLFQVLFVLQNTPEIHGEMLEMQDVSITNYEFGNTTSKFDLTLNVLENQKGILLTMEYCTALFDRTTVEQMLIHYKELLITITKNIEAPIHKLSIITEQERDTLLYTFNNGICEYPKNKTIVDLFTNQAEKTPDAIAVVYEGQKLTYKDLDERSNQLSHYLIQKGVQPEELIGICMDRSLDMITGIFGILKAGGAYVPIDPDYPQNRIDYMIKDSGVNLVVSNSDITPVFEETKGLSIVSLDKEWGVISNNSTHPTNRQLNPNGLAYVIYTSGSTGKPKGVLITNTNVVRLFENESPLYDFNSDDVWTLFHSFCFDFSVWEMYGALFYGGRLVIVPKTVTKDAIAFKKLLIEEGVTVLNQTPGAFYVLQEEILQENQQTSLRYVIFGGEALNPSYLSGWKHTYPNCKLINMYGITETTVHVTYKEIEEVDTLSSTSTIGAAIPTLSCHILDEHLNLVPIGVVGELCIGGAGVARGYLNREELTSERFIPDPFSTEKEARLYKSGDLGRWLPDGTIEYIGRKDAQVKIRGYRMELGEIENVLSVLESVKQCCVLAKEDSAGNKRLVAYVIIEGDFDKLGVQTELGEKLPDYMIPKLWVVLDQMPLTSNGKIDKKSLPEPDANQLSTNEYVAPETTTEKQLATIWKELLGLEKVGIHDNFFEVGGDSIISIRLISKINESFSRQTQLQDLFKHNTIKSFSDAVLLSDQQNDTFELLYKTVEAEITELSHTVQSEIELSDQIEDVYPMSDVQQGMILESLLDPSLAVFHDQMAFPIKDTSFNIDVFQKAITLLIEKHAIFRTGFNFLDYDQPIQIIYKTAPAKVLFEDLSLLDQQAQEKAIENYLESERNIPFEIKAGPLYRFKVLTIDDSNLLFIYQFHHAIMDGWSVASFITELYRTYFELKKDIHYTPAVIGDGQREYVIRELVAKKDADAISFWKEKLSEYKYLDVFSDTKQPTQYYHKHYSVSYLKDLRTLCKKYKVSLKSLFFGAYVYALKMLTHEEELTVGLVGNNRPQIKDGDKTLGCFLNTLPVRYTSQSEHSWLSYFESITTILEEINLYGHLTFFEMKRHLGLQKEDLVFDTLFNFIDFHVYNEIFEKDASPDSLIRDEGDKKGLKVRSFERTNSSLNLTVNLTGGRGVEFSYELHNDFKSGITLEHFHTFIDNILTCFCNKPEEPIDNKTLLSYSEQQKLLQDFNDTQIAYPKDKSVVDLFRKQVAKTPNGIAVVSEKSTLTYKELDDRSNQLANYILSNYTIEKENLIGVMLDRSDQLIISILAILKTGCAYVPIDINYPEERKEYIKKDSECVLIVDEVVLNSFKEDQDKYSENFSTVTIEPGYLAYVIYTSGSTGRPKGVMIEHQNLVHLCFWHKDAYNVTQESKSTLFSSIGFDASVWEIYPYLLFGASLYPISEELRYDLDQLPNFLKDHRITHSYIPTSLCQSFIDQEISLPYTTVLTGGDTLHISKPTDIVLYNNYGPTEGTVVATYHKVTNGHDDQKIPIGVPISNTEVYILNSELDLLPIGVIGELCISGSGLARGYLNREDLTEEKFVAHPFKPGERLYKTGDLARWLADGTIEFIGRKDTQVKIRGYRIELGEIESVLSDLSIVQSCCVLARDDGNGSKRLVGYVVVEGTLEKDELEQELHLRLPDYMVPQLWIELEEMPLTSNGKIDRNGLPSLDVSQLSLQEYVAPRTEIETQLSVIWQDLLGVDKIGVYDNFFELGGHSLLATRLVAMIRKELSVEVAIRDIFSHSTISDLGHHLSDASENTVLPSIIPQDKPEHIPLSFSQERLWFIDKLEGSIAYHIPAVLHLEGDLDIAILEASLRSIVSRHEVLRTVFYAEDGVGYQKVIGSDDWVLHRELVTDTTSIDDKIAAFVEDSFDLSRDYMFRACLYDFGSNHYILAGVFHHIASDGWSESILINELVELYSSIQEKRSSKLPSLSLQYTDYSIWQRKYIEGDILEGQLSYWEDRLKGATPLSLPTDYARPSIQSYEGNSVSLTLDADLNRMLSELCSEEGATLYMVLLSAFKVLLSRYSGQEDICVGTPVANRTQSELEDMIGFFINTLALRSDLEGNPSFKEVLERVKETTLDAYDHQLAPFEKVVDKVIATRDMSMSPLFQVMFVLQNTPKVKDLEFSKTRVSTYEYEETTSQFDLTLTAVEESGGISLNMTYCTALFNKDTVTRMLVHYKELLSSLVKDITLPIQALSMVTNQEREELLYKFNDTVVAYPEDKSIIDLFKQQVKKTPDAIAVIFEKDKLSFKELDERSNQLAHYLISQGIRSEELVGICLDRSLEMIIGILGILKSGAAYVPIDPEYPSERIDYILEDATIKILLSSIDRKTLFEKTHTLEVISLDEDWGAISNESTGDVDKQFNPKCLAYVIYTSGSTGKPKGVMNEHRGVVNRLLWTQSHYNLDPKDAILQKTSFCFDVSVWELFWPIISGAKLVFAKPEGHKDARYLRTLIESHNITTIHFVPSMLRAFLSEINMGDCSCLKRVLCSGEALLVDQALLFRKKFSNVRLDNLYGPTEAAIDVSSWEVPAEGDLSRIPIGKPVANTNLYILDKEDQVLPIGVVGELCIGGIQVARGYLNREELTKEKFVADPFIVEGRMYKTGDLARWLADGTIEYIGRKDDQVKIRGYRIELGEIENVLSTIENIHSCCVLAREDGSGNKRLVGYVVGNLDKEKVQKELYSRLPEYMVPQLWVELEEMPLTSNGKLNKKILPDPDTSLLSSQEYVAPRNNIEKQLVEIWQELLGIDKVGVYDNFFELGGHSLLIVQLISRLHDQNLQIEVKDIFANPTIEALALRLGTVTSHYEVPANGITVGCKKITPDMVPLLDFSQKELDMVVDHIEGGVANIQDMYPLSPLQEGMYFHHLLSDRDSGDPYVLLTGISFDHPDKRSEFIEAFRYVVTRHDVLRTCIVNEGLPNAVQVVLRDVKLKVSELSFSSSQNVKEELELMMASGKHWIDLSKAPLLSLETADDPTTDSYYLMMKYHHTVIDHVGLEKIVGEIQVCLSGDKSSLSTPVLYRDFIGHVLYQQSTNDSEVYFRSRFEGITEPTFPFGLSDTLGDGSGIEESRYVLPRDLSNQLRSLSRSLGMTPAVLFHAAWGLVIGRCSSKDYAIFGSLFSGRLQGSLEAGQSLGLFINTLPVILNLSDNVRDYVAEVKSELESLLPYEQTPLSRIQNWSGVSNDTPLFSALLNYRHSSPASDNPDTDLGMRVLGEKERTNYPFELSVDDLGEDFSLTAFVDGDITPLRVIKYMEMALQELIKGLASKDVIEVNSLSILPKEELQLLNGFNTTEVSYPLDQTVVDLFSAQVSRSPSAVALSYEGLELTYQELDDRSNQLAHYLQEKGVENDELVGICITRSFEMVIGILGILKSGGAYVPIKPDFPLSRISHIVEDTNCDLILTDSLSLSSLDLLDVTKIILDEDTPEYSGYPTASPDITIVPDALSYVIYTSGSTGVPKGAMIEHRGLLNHLLLMIDELEMDSTSVVAFTAPFTFDISVWQLLSALLCGGRVAIYNEDIILDPQFLEKSLSEDEVSILQLVPSYVSELLDVETPKGLDKLNYFLVTGEAVSRGVLSKWFSQYPAIPVVNAYGPAEAADDVTLHKMYEVPDGSMIPIGKPVANMQIHILDAVLNRCPIGVIGEICVSGVGVGRGYINDAMKTASSFISDPFVERGRMYRTGDLGRWLADGTIEFVGRADDQVKIRGYRIELGEIENVLSGIEGITQCCVLVPDDHNGNKRLVGYVVCLGAFDKVLIQDFLSSQLPSYMVPQLWVELEEMPLTGNGKIDKKSLPLLDSSVLSGESYVAPRTDIEEQLALIWQDLLGVDKVGVYDNFFELGGHSLLATRLVSRLRKEMSIEVSIRDVFVHSRLEDLGTHLLSHRSGVILPAVEVQQRPDRIPLSFSQERLWFLDQLEGSAAYHIPIVLRVEGSLDIDILETCFRTIVSRHEVLRTMILSEDGIGYQEVIESNNWKLDKVKDQSDTSLETSLMSYLNIPFDLARDYKFRACLYELDPDRYVLAGVFHHIASDAWSEDLLVKEFTELYEAYQENREVALPELSLQYADYAIWQRNYVEGEILERQLSYWETKLQGVAPLALPTDYVRPSVQDYKGSCITLNLNPDLSSAIKVVCQQEGVTLFMMLLSAFKVLLYKYSGQADICVGTSIANRTQSELEDMIGFFVNTLALRSNLGDNPDFKEFLSQVKDTTLHAYDHQLTPFEKVVDRVVDKRDMSINPLFQVMFDMQNTANETLTLEGITLSPYEHEASTSQFDLNLVAEEKESGILLRLEYFTSLFKESTVRRLLSHYEELLKSIVNNISSPIDALSMLPKQEEELILGRRVTPSGLSFNPGAVDLGNESPINVRFESIVATNPDAVALVHNEEVWNYSDLNSYANQIAHSLLSLDLSSSSIVGVYMDRSVEFVGCLLGIFKSGHVYTPLDTNNPPSRIGSMLSDNPFSVLITTSSLLSELGDLKDIIVLVIDELSDDSIEDKVVYDSNMIVGKPTDNPKNKNSMDSWAYILYTSGSTGAPKGAITRHDGAMNHILAEYAVMDLPDGFRFLQSAGIGSDISVWQILGPLLKGGVSVIVDKYELLEYGKLLDTLIRRRVTLIEFVPTYMWGLLSYIKEQEEAVILKDLSSIMLVGESIPVAMVNELKRLYPEVRLWNAYGPCEASDDVIQYEISDFLEETQVRVPIGRVIPNMNTVILDKSGGLCPIGIIGEIGVSGVGVGAGYLGLPDRTSESFIENPFGDLLGDVLYKTGDLGRWLEDGNIEFIGREDHQVKIRGHRVELEDIASALRKDAYVEDCHVLVHRTGGQDLVICFVVLSSQGLLYASDSSITEVFYLLCKEELPSYMHPSHYHIVDEFPSNLSDKVDGKALLDIFLSDFDDGISLSQHVYEAPRNEIEEHLVEIWQELLHIDKIGVYDNFFELGGHSLLATRLVSMIRKQLNIEVAIKDIFEFNTIDELASHIEFINLDLDEDQNEDTEQYNVTIEI</sequence>
<reference evidence="9 10" key="1">
    <citation type="submission" date="2014-04" db="EMBL/GenBank/DDBJ databases">
        <title>Aquimarina sp. 22II-S11-z7 Genome Sequencing.</title>
        <authorList>
            <person name="Lai Q."/>
        </authorList>
    </citation>
    <scope>NUCLEOTIDE SEQUENCE [LARGE SCALE GENOMIC DNA]</scope>
    <source>
        <strain evidence="9 10">22II-S11-z7</strain>
    </source>
</reference>
<dbReference type="CDD" id="cd19544">
    <property type="entry name" value="E-C_NRPS"/>
    <property type="match status" value="1"/>
</dbReference>
<dbReference type="Gene3D" id="1.10.1200.10">
    <property type="entry name" value="ACP-like"/>
    <property type="match status" value="7"/>
</dbReference>
<dbReference type="FunFam" id="3.40.50.980:FF:000001">
    <property type="entry name" value="Non-ribosomal peptide synthetase"/>
    <property type="match status" value="4"/>
</dbReference>
<dbReference type="Gene3D" id="3.30.559.30">
    <property type="entry name" value="Nonribosomal peptide synthetase, condensation domain"/>
    <property type="match status" value="6"/>
</dbReference>
<dbReference type="InterPro" id="IPR001242">
    <property type="entry name" value="Condensation_dom"/>
</dbReference>
<dbReference type="NCBIfam" id="TIGR01733">
    <property type="entry name" value="AA-adenyl-dom"/>
    <property type="match status" value="6"/>
</dbReference>
<dbReference type="FunFam" id="1.10.1200.10:FF:000016">
    <property type="entry name" value="Non-ribosomal peptide synthase"/>
    <property type="match status" value="1"/>
</dbReference>
<evidence type="ECO:0000256" key="6">
    <source>
        <dbReference type="ARBA" id="ARBA00022832"/>
    </source>
</evidence>
<dbReference type="InterPro" id="IPR020845">
    <property type="entry name" value="AMP-binding_CS"/>
</dbReference>
<evidence type="ECO:0000313" key="9">
    <source>
        <dbReference type="EMBL" id="EZH74456.1"/>
    </source>
</evidence>
<keyword evidence="4" id="KW-0597">Phosphoprotein</keyword>
<evidence type="ECO:0000256" key="5">
    <source>
        <dbReference type="ARBA" id="ARBA00022598"/>
    </source>
</evidence>
<keyword evidence="10" id="KW-1185">Reference proteome</keyword>
<evidence type="ECO:0000256" key="7">
    <source>
        <dbReference type="ARBA" id="ARBA00023098"/>
    </source>
</evidence>
<keyword evidence="6" id="KW-0276">Fatty acid metabolism</keyword>
<feature type="domain" description="Carrier" evidence="8">
    <location>
        <begin position="2773"/>
        <end position="2848"/>
    </location>
</feature>
<dbReference type="PROSITE" id="PS00455">
    <property type="entry name" value="AMP_BINDING"/>
    <property type="match status" value="7"/>
</dbReference>
<dbReference type="InterPro" id="IPR042099">
    <property type="entry name" value="ANL_N_sf"/>
</dbReference>
<dbReference type="Gene3D" id="3.30.300.30">
    <property type="match status" value="7"/>
</dbReference>
<dbReference type="NCBIfam" id="NF004282">
    <property type="entry name" value="PRK05691.1"/>
    <property type="match status" value="12"/>
</dbReference>
<evidence type="ECO:0000256" key="2">
    <source>
        <dbReference type="ARBA" id="ARBA00006432"/>
    </source>
</evidence>
<dbReference type="InterPro" id="IPR036736">
    <property type="entry name" value="ACP-like_sf"/>
</dbReference>
<protein>
    <recommendedName>
        <fullName evidence="8">Carrier domain-containing protein</fullName>
    </recommendedName>
</protein>
<dbReference type="SMART" id="SM00823">
    <property type="entry name" value="PKS_PP"/>
    <property type="match status" value="7"/>
</dbReference>
<accession>A0A023BWM7</accession>
<name>A0A023BWM7_9FLAO</name>
<dbReference type="InterPro" id="IPR006162">
    <property type="entry name" value="Ppantetheine_attach_site"/>
</dbReference>
<feature type="domain" description="Carrier" evidence="8">
    <location>
        <begin position="5954"/>
        <end position="6029"/>
    </location>
</feature>
<dbReference type="Pfam" id="PF13193">
    <property type="entry name" value="AMP-binding_C"/>
    <property type="match status" value="4"/>
</dbReference>
<feature type="domain" description="Carrier" evidence="8">
    <location>
        <begin position="4878"/>
        <end position="4952"/>
    </location>
</feature>
<dbReference type="Proteomes" id="UP000023541">
    <property type="component" value="Unassembled WGS sequence"/>
</dbReference>
<gene>
    <name evidence="9" type="ORF">ATO12_11855</name>
</gene>
<feature type="domain" description="Carrier" evidence="8">
    <location>
        <begin position="7044"/>
        <end position="7119"/>
    </location>
</feature>
<evidence type="ECO:0000256" key="3">
    <source>
        <dbReference type="ARBA" id="ARBA00022450"/>
    </source>
</evidence>
<dbReference type="GO" id="GO:0043041">
    <property type="term" value="P:amino acid activation for nonribosomal peptide biosynthetic process"/>
    <property type="evidence" value="ECO:0007669"/>
    <property type="project" value="TreeGrafter"/>
</dbReference>
<dbReference type="CDD" id="cd19531">
    <property type="entry name" value="LCL_NRPS-like"/>
    <property type="match status" value="4"/>
</dbReference>
<comment type="similarity">
    <text evidence="2">Belongs to the ATP-dependent AMP-binding enzyme family.</text>
</comment>
<dbReference type="GO" id="GO:0008610">
    <property type="term" value="P:lipid biosynthetic process"/>
    <property type="evidence" value="ECO:0007669"/>
    <property type="project" value="InterPro"/>
</dbReference>
<dbReference type="InterPro" id="IPR023213">
    <property type="entry name" value="CAT-like_dom_sf"/>
</dbReference>
<dbReference type="CDD" id="cd05930">
    <property type="entry name" value="A_NRPS"/>
    <property type="match status" value="5"/>
</dbReference>
<dbReference type="InterPro" id="IPR040097">
    <property type="entry name" value="FAAL/FAAC"/>
</dbReference>
<dbReference type="GO" id="GO:0072330">
    <property type="term" value="P:monocarboxylic acid biosynthetic process"/>
    <property type="evidence" value="ECO:0007669"/>
    <property type="project" value="UniProtKB-ARBA"/>
</dbReference>
<dbReference type="InterPro" id="IPR025110">
    <property type="entry name" value="AMP-bd_C"/>
</dbReference>
<dbReference type="InterPro" id="IPR020806">
    <property type="entry name" value="PKS_PP-bd"/>
</dbReference>